<dbReference type="AlphaFoldDB" id="A0A0N5BBB4"/>
<dbReference type="PROSITE" id="PS50994">
    <property type="entry name" value="INTEGRASE"/>
    <property type="match status" value="1"/>
</dbReference>
<keyword evidence="3" id="KW-1185">Reference proteome</keyword>
<feature type="domain" description="Integrase catalytic" evidence="2">
    <location>
        <begin position="95"/>
        <end position="255"/>
    </location>
</feature>
<dbReference type="PANTHER" id="PTHR37984:SF5">
    <property type="entry name" value="PROTEIN NYNRIN-LIKE"/>
    <property type="match status" value="1"/>
</dbReference>
<evidence type="ECO:0000313" key="3">
    <source>
        <dbReference type="Proteomes" id="UP000046392"/>
    </source>
</evidence>
<evidence type="ECO:0000313" key="4">
    <source>
        <dbReference type="WBParaSite" id="SPAL_0000332400.1"/>
    </source>
</evidence>
<evidence type="ECO:0000259" key="2">
    <source>
        <dbReference type="PROSITE" id="PS50994"/>
    </source>
</evidence>
<proteinExistence type="predicted"/>
<feature type="compositionally biased region" description="Basic and acidic residues" evidence="1">
    <location>
        <begin position="69"/>
        <end position="85"/>
    </location>
</feature>
<dbReference type="PANTHER" id="PTHR37984">
    <property type="entry name" value="PROTEIN CBG26694"/>
    <property type="match status" value="1"/>
</dbReference>
<dbReference type="STRING" id="174720.A0A0N5BBB4"/>
<name>A0A0N5BBB4_STREA</name>
<dbReference type="GO" id="GO:0003676">
    <property type="term" value="F:nucleic acid binding"/>
    <property type="evidence" value="ECO:0007669"/>
    <property type="project" value="InterPro"/>
</dbReference>
<dbReference type="InterPro" id="IPR001584">
    <property type="entry name" value="Integrase_cat-core"/>
</dbReference>
<reference evidence="4" key="1">
    <citation type="submission" date="2017-02" db="UniProtKB">
        <authorList>
            <consortium name="WormBaseParasite"/>
        </authorList>
    </citation>
    <scope>IDENTIFICATION</scope>
</reference>
<dbReference type="Proteomes" id="UP000046392">
    <property type="component" value="Unplaced"/>
</dbReference>
<feature type="compositionally biased region" description="Basic residues" evidence="1">
    <location>
        <begin position="92"/>
        <end position="101"/>
    </location>
</feature>
<sequence length="388" mass="45387">MNVYNIDEDSDDDSILYDSHYNECTVDVNAVVKSNVELGNANPGKRPRERPKKCIKVVKIAKRGRPKKSQKDKPERSENDVKPCKNSEIPQKKRRRGRPKKVVTVESDDESNHPLMELVENLNVFIDSFTRFTIIILCRSYSFDEVFQKIMDGIIWKHENLLSIRTDNRPNFKNEKLIEVFKTIGIKQEFSTIYHSRGNAICERALKWIQNTIAKLSKSKRERWDIYTQAVSYYYNTTVCSSHGFTPFYLHYMRHPNTGLETLLNIQKNYRVDKNPELVELIDVAKEAYKEAKWNIDRNIDRRPEGKYRENDLKVDEFVYVKFPDLTCGSKLALNWCGPYKILKVDENRITVINDKGEKKIVHFSNCKRAMLDGIEKNSFKDGGVKEK</sequence>
<dbReference type="Gene3D" id="3.30.420.10">
    <property type="entry name" value="Ribonuclease H-like superfamily/Ribonuclease H"/>
    <property type="match status" value="1"/>
</dbReference>
<dbReference type="InterPro" id="IPR050951">
    <property type="entry name" value="Retrovirus_Pol_polyprotein"/>
</dbReference>
<protein>
    <submittedName>
        <fullName evidence="4">Integrase catalytic domain-containing protein</fullName>
    </submittedName>
</protein>
<accession>A0A0N5BBB4</accession>
<dbReference type="InterPro" id="IPR012337">
    <property type="entry name" value="RNaseH-like_sf"/>
</dbReference>
<feature type="region of interest" description="Disordered" evidence="1">
    <location>
        <begin position="62"/>
        <end position="108"/>
    </location>
</feature>
<organism evidence="3 4">
    <name type="scientific">Strongyloides papillosus</name>
    <name type="common">Intestinal threadworm</name>
    <dbReference type="NCBI Taxonomy" id="174720"/>
    <lineage>
        <taxon>Eukaryota</taxon>
        <taxon>Metazoa</taxon>
        <taxon>Ecdysozoa</taxon>
        <taxon>Nematoda</taxon>
        <taxon>Chromadorea</taxon>
        <taxon>Rhabditida</taxon>
        <taxon>Tylenchina</taxon>
        <taxon>Panagrolaimomorpha</taxon>
        <taxon>Strongyloidoidea</taxon>
        <taxon>Strongyloididae</taxon>
        <taxon>Strongyloides</taxon>
    </lineage>
</organism>
<dbReference type="WBParaSite" id="SPAL_0000332400.1">
    <property type="protein sequence ID" value="SPAL_0000332400.1"/>
    <property type="gene ID" value="SPAL_0000332400"/>
</dbReference>
<dbReference type="SUPFAM" id="SSF53098">
    <property type="entry name" value="Ribonuclease H-like"/>
    <property type="match status" value="1"/>
</dbReference>
<dbReference type="InterPro" id="IPR036397">
    <property type="entry name" value="RNaseH_sf"/>
</dbReference>
<dbReference type="GO" id="GO:0015074">
    <property type="term" value="P:DNA integration"/>
    <property type="evidence" value="ECO:0007669"/>
    <property type="project" value="InterPro"/>
</dbReference>
<evidence type="ECO:0000256" key="1">
    <source>
        <dbReference type="SAM" id="MobiDB-lite"/>
    </source>
</evidence>